<reference evidence="2 4" key="2">
    <citation type="journal article" date="2013" name="Nature">
        <title>Insights into bilaterian evolution from three spiralian genomes.</title>
        <authorList>
            <person name="Simakov O."/>
            <person name="Marletaz F."/>
            <person name="Cho S.J."/>
            <person name="Edsinger-Gonzales E."/>
            <person name="Havlak P."/>
            <person name="Hellsten U."/>
            <person name="Kuo D.H."/>
            <person name="Larsson T."/>
            <person name="Lv J."/>
            <person name="Arendt D."/>
            <person name="Savage R."/>
            <person name="Osoegawa K."/>
            <person name="de Jong P."/>
            <person name="Grimwood J."/>
            <person name="Chapman J.A."/>
            <person name="Shapiro H."/>
            <person name="Aerts A."/>
            <person name="Otillar R.P."/>
            <person name="Terry A.Y."/>
            <person name="Boore J.L."/>
            <person name="Grigoriev I.V."/>
            <person name="Lindberg D.R."/>
            <person name="Seaver E.C."/>
            <person name="Weisblat D.A."/>
            <person name="Putnam N.H."/>
            <person name="Rokhsar D.S."/>
        </authorList>
    </citation>
    <scope>NUCLEOTIDE SEQUENCE</scope>
</reference>
<reference evidence="4" key="1">
    <citation type="submission" date="2012-12" db="EMBL/GenBank/DDBJ databases">
        <authorList>
            <person name="Hellsten U."/>
            <person name="Grimwood J."/>
            <person name="Chapman J.A."/>
            <person name="Shapiro H."/>
            <person name="Aerts A."/>
            <person name="Otillar R.P."/>
            <person name="Terry A.Y."/>
            <person name="Boore J.L."/>
            <person name="Simakov O."/>
            <person name="Marletaz F."/>
            <person name="Cho S.-J."/>
            <person name="Edsinger-Gonzales E."/>
            <person name="Havlak P."/>
            <person name="Kuo D.-H."/>
            <person name="Larsson T."/>
            <person name="Lv J."/>
            <person name="Arendt D."/>
            <person name="Savage R."/>
            <person name="Osoegawa K."/>
            <person name="de Jong P."/>
            <person name="Lindberg D.R."/>
            <person name="Seaver E.C."/>
            <person name="Weisblat D.A."/>
            <person name="Putnam N.H."/>
            <person name="Grigoriev I.V."/>
            <person name="Rokhsar D.S."/>
        </authorList>
    </citation>
    <scope>NUCLEOTIDE SEQUENCE</scope>
</reference>
<dbReference type="EMBL" id="KB097571">
    <property type="protein sequence ID" value="ESN94511.1"/>
    <property type="molecule type" value="Genomic_DNA"/>
</dbReference>
<dbReference type="SMART" id="SM00054">
    <property type="entry name" value="EFh"/>
    <property type="match status" value="2"/>
</dbReference>
<dbReference type="CTD" id="20200517"/>
<feature type="domain" description="EF-hand" evidence="1">
    <location>
        <begin position="24"/>
        <end position="59"/>
    </location>
</feature>
<protein>
    <recommendedName>
        <fullName evidence="1">EF-hand domain-containing protein</fullName>
    </recommendedName>
</protein>
<dbReference type="InterPro" id="IPR011992">
    <property type="entry name" value="EF-hand-dom_pair"/>
</dbReference>
<dbReference type="OrthoDB" id="26525at2759"/>
<dbReference type="InParanoid" id="T1EVB7"/>
<name>T1EVB7_HELRO</name>
<dbReference type="Gene3D" id="1.10.238.10">
    <property type="entry name" value="EF-hand"/>
    <property type="match status" value="1"/>
</dbReference>
<keyword evidence="4" id="KW-1185">Reference proteome</keyword>
<dbReference type="InterPro" id="IPR050230">
    <property type="entry name" value="CALM/Myosin/TropC-like"/>
</dbReference>
<dbReference type="eggNOG" id="KOG0027">
    <property type="taxonomic scope" value="Eukaryota"/>
</dbReference>
<dbReference type="PANTHER" id="PTHR23048:SF49">
    <property type="entry name" value="FI08416P-RELATED"/>
    <property type="match status" value="1"/>
</dbReference>
<gene>
    <name evidence="3" type="primary">20200517</name>
    <name evidence="2" type="ORF">HELRODRAFT_164367</name>
</gene>
<dbReference type="STRING" id="6412.T1EVB7"/>
<dbReference type="GO" id="GO:0016460">
    <property type="term" value="C:myosin II complex"/>
    <property type="evidence" value="ECO:0000318"/>
    <property type="project" value="GO_Central"/>
</dbReference>
<accession>T1EVB7</accession>
<dbReference type="GeneID" id="20200517"/>
<dbReference type="EMBL" id="AMQM01001642">
    <property type="status" value="NOT_ANNOTATED_CDS"/>
    <property type="molecule type" value="Genomic_DNA"/>
</dbReference>
<dbReference type="OMA" id="KDTCEMI"/>
<evidence type="ECO:0000313" key="4">
    <source>
        <dbReference type="Proteomes" id="UP000015101"/>
    </source>
</evidence>
<dbReference type="FunFam" id="1.10.238.10:FF:000001">
    <property type="entry name" value="Calmodulin 1"/>
    <property type="match status" value="1"/>
</dbReference>
<dbReference type="Proteomes" id="UP000015101">
    <property type="component" value="Unassembled WGS sequence"/>
</dbReference>
<proteinExistence type="predicted"/>
<reference evidence="3" key="3">
    <citation type="submission" date="2015-06" db="UniProtKB">
        <authorList>
            <consortium name="EnsemblMetazoa"/>
        </authorList>
    </citation>
    <scope>IDENTIFICATION</scope>
</reference>
<dbReference type="HOGENOM" id="CLU_061288_13_1_1"/>
<sequence>MSNELFIHKSNFHTRSRDRKLLICINTEAQDIFSTFSKSNDNTINVDEVGAFIRSMGLNPSEAQVQLIQGQLNQFVEDESLSFQTVMDVLKSFESIQDNDCYENLLRAFHFFDPANTGYIMMNDLKRVLMNKGEPLSDDEIFELLKHANVDKKGRIKYIYLAQRLSKNIL</sequence>
<organism evidence="3 4">
    <name type="scientific">Helobdella robusta</name>
    <name type="common">Californian leech</name>
    <dbReference type="NCBI Taxonomy" id="6412"/>
    <lineage>
        <taxon>Eukaryota</taxon>
        <taxon>Metazoa</taxon>
        <taxon>Spiralia</taxon>
        <taxon>Lophotrochozoa</taxon>
        <taxon>Annelida</taxon>
        <taxon>Clitellata</taxon>
        <taxon>Hirudinea</taxon>
        <taxon>Rhynchobdellida</taxon>
        <taxon>Glossiphoniidae</taxon>
        <taxon>Helobdella</taxon>
    </lineage>
</organism>
<dbReference type="InterPro" id="IPR002048">
    <property type="entry name" value="EF_hand_dom"/>
</dbReference>
<dbReference type="KEGG" id="hro:HELRODRAFT_164367"/>
<dbReference type="GO" id="GO:0005509">
    <property type="term" value="F:calcium ion binding"/>
    <property type="evidence" value="ECO:0007669"/>
    <property type="project" value="InterPro"/>
</dbReference>
<dbReference type="Pfam" id="PF13499">
    <property type="entry name" value="EF-hand_7"/>
    <property type="match status" value="1"/>
</dbReference>
<evidence type="ECO:0000313" key="2">
    <source>
        <dbReference type="EMBL" id="ESN94511.1"/>
    </source>
</evidence>
<dbReference type="EnsemblMetazoa" id="HelroT164367">
    <property type="protein sequence ID" value="HelroP164367"/>
    <property type="gene ID" value="HelroG164367"/>
</dbReference>
<evidence type="ECO:0000313" key="3">
    <source>
        <dbReference type="EnsemblMetazoa" id="HelroP164367"/>
    </source>
</evidence>
<feature type="domain" description="EF-hand" evidence="1">
    <location>
        <begin position="100"/>
        <end position="135"/>
    </location>
</feature>
<dbReference type="PANTHER" id="PTHR23048">
    <property type="entry name" value="MYOSIN LIGHT CHAIN 1, 3"/>
    <property type="match status" value="1"/>
</dbReference>
<evidence type="ECO:0000259" key="1">
    <source>
        <dbReference type="PROSITE" id="PS50222"/>
    </source>
</evidence>
<dbReference type="PROSITE" id="PS50222">
    <property type="entry name" value="EF_HAND_2"/>
    <property type="match status" value="2"/>
</dbReference>
<dbReference type="AlphaFoldDB" id="T1EVB7"/>
<dbReference type="SUPFAM" id="SSF47473">
    <property type="entry name" value="EF-hand"/>
    <property type="match status" value="1"/>
</dbReference>
<dbReference type="RefSeq" id="XP_009027568.1">
    <property type="nucleotide sequence ID" value="XM_009029320.1"/>
</dbReference>